<protein>
    <submittedName>
        <fullName evidence="1">Uncharacterized protein</fullName>
    </submittedName>
</protein>
<dbReference type="EMBL" id="LAZR01025605">
    <property type="protein sequence ID" value="KKL71401.1"/>
    <property type="molecule type" value="Genomic_DNA"/>
</dbReference>
<comment type="caution">
    <text evidence="1">The sequence shown here is derived from an EMBL/GenBank/DDBJ whole genome shotgun (WGS) entry which is preliminary data.</text>
</comment>
<accession>A0A0F9EYW5</accession>
<proteinExistence type="predicted"/>
<evidence type="ECO:0000313" key="1">
    <source>
        <dbReference type="EMBL" id="KKL71401.1"/>
    </source>
</evidence>
<dbReference type="AlphaFoldDB" id="A0A0F9EYW5"/>
<sequence length="97" mass="11164">MRLDHPPTLPELEPMFRAYEGEALRPFLESRQLTPETLAECVGVAVERRDQEGTRLARILVTLPKTKREALRRALGAPGLRLRRARRLTAEKSLTRY</sequence>
<organism evidence="1">
    <name type="scientific">marine sediment metagenome</name>
    <dbReference type="NCBI Taxonomy" id="412755"/>
    <lineage>
        <taxon>unclassified sequences</taxon>
        <taxon>metagenomes</taxon>
        <taxon>ecological metagenomes</taxon>
    </lineage>
</organism>
<name>A0A0F9EYW5_9ZZZZ</name>
<gene>
    <name evidence="1" type="ORF">LCGC14_2095290</name>
</gene>
<reference evidence="1" key="1">
    <citation type="journal article" date="2015" name="Nature">
        <title>Complex archaea that bridge the gap between prokaryotes and eukaryotes.</title>
        <authorList>
            <person name="Spang A."/>
            <person name="Saw J.H."/>
            <person name="Jorgensen S.L."/>
            <person name="Zaremba-Niedzwiedzka K."/>
            <person name="Martijn J."/>
            <person name="Lind A.E."/>
            <person name="van Eijk R."/>
            <person name="Schleper C."/>
            <person name="Guy L."/>
            <person name="Ettema T.J."/>
        </authorList>
    </citation>
    <scope>NUCLEOTIDE SEQUENCE</scope>
</reference>